<sequence>MVHQAHYTKLQNMYVSGLINKELYDSAHLEITDEKAEISMLVEPKYFHAGNSLHGSVYFKMLDDAAYFAVHSIVSDSFVYTTSFNIQILRPVKVGRIRAVGELKFKSKHLFIADAVLYDEKNREVARGSGTFMKSKMSLNETMGYK</sequence>
<dbReference type="InterPro" id="IPR029069">
    <property type="entry name" value="HotDog_dom_sf"/>
</dbReference>
<dbReference type="OrthoDB" id="344730at2"/>
<dbReference type="SUPFAM" id="SSF54637">
    <property type="entry name" value="Thioesterase/thiol ester dehydrase-isomerase"/>
    <property type="match status" value="1"/>
</dbReference>
<dbReference type="NCBIfam" id="TIGR00369">
    <property type="entry name" value="unchar_dom_1"/>
    <property type="match status" value="1"/>
</dbReference>
<dbReference type="GO" id="GO:0016289">
    <property type="term" value="F:acyl-CoA hydrolase activity"/>
    <property type="evidence" value="ECO:0007669"/>
    <property type="project" value="UniProtKB-ARBA"/>
</dbReference>
<dbReference type="InterPro" id="IPR003736">
    <property type="entry name" value="PAAI_dom"/>
</dbReference>
<evidence type="ECO:0000313" key="4">
    <source>
        <dbReference type="Proteomes" id="UP000248840"/>
    </source>
</evidence>
<name>A0A328YZZ7_9FLAO</name>
<evidence type="ECO:0000256" key="1">
    <source>
        <dbReference type="ARBA" id="ARBA00022801"/>
    </source>
</evidence>
<dbReference type="RefSeq" id="WP_112111962.1">
    <property type="nucleotide sequence ID" value="NZ_QLSZ01000001.1"/>
</dbReference>
<accession>A0A328YZZ7</accession>
<organism evidence="3 4">
    <name type="scientific">Flavobacterium aciduliphilum</name>
    <dbReference type="NCBI Taxonomy" id="1101402"/>
    <lineage>
        <taxon>Bacteria</taxon>
        <taxon>Pseudomonadati</taxon>
        <taxon>Bacteroidota</taxon>
        <taxon>Flavobacteriia</taxon>
        <taxon>Flavobacteriales</taxon>
        <taxon>Flavobacteriaceae</taxon>
        <taxon>Flavobacterium</taxon>
    </lineage>
</organism>
<dbReference type="EMBL" id="QLSZ01000001">
    <property type="protein sequence ID" value="RAR75596.1"/>
    <property type="molecule type" value="Genomic_DNA"/>
</dbReference>
<comment type="caution">
    <text evidence="3">The sequence shown here is derived from an EMBL/GenBank/DDBJ whole genome shotgun (WGS) entry which is preliminary data.</text>
</comment>
<evidence type="ECO:0000259" key="2">
    <source>
        <dbReference type="Pfam" id="PF03061"/>
    </source>
</evidence>
<dbReference type="Pfam" id="PF03061">
    <property type="entry name" value="4HBT"/>
    <property type="match status" value="1"/>
</dbReference>
<reference evidence="3 4" key="1">
    <citation type="submission" date="2018-06" db="EMBL/GenBank/DDBJ databases">
        <title>Genomic Encyclopedia of Archaeal and Bacterial Type Strains, Phase II (KMG-II): from individual species to whole genera.</title>
        <authorList>
            <person name="Goeker M."/>
        </authorList>
    </citation>
    <scope>NUCLEOTIDE SEQUENCE [LARGE SCALE GENOMIC DNA]</scope>
    <source>
        <strain evidence="3 4">DSM 25663</strain>
    </source>
</reference>
<protein>
    <submittedName>
        <fullName evidence="3">Uncharacterized protein (TIGR00369 family)</fullName>
    </submittedName>
</protein>
<gene>
    <name evidence="3" type="ORF">CLV55_101296</name>
</gene>
<evidence type="ECO:0000313" key="3">
    <source>
        <dbReference type="EMBL" id="RAR75596.1"/>
    </source>
</evidence>
<feature type="domain" description="Thioesterase" evidence="2">
    <location>
        <begin position="51"/>
        <end position="126"/>
    </location>
</feature>
<proteinExistence type="predicted"/>
<dbReference type="InterPro" id="IPR006683">
    <property type="entry name" value="Thioestr_dom"/>
</dbReference>
<dbReference type="AlphaFoldDB" id="A0A328YZZ7"/>
<dbReference type="CDD" id="cd03443">
    <property type="entry name" value="PaaI_thioesterase"/>
    <property type="match status" value="1"/>
</dbReference>
<dbReference type="Gene3D" id="3.10.129.10">
    <property type="entry name" value="Hotdog Thioesterase"/>
    <property type="match status" value="1"/>
</dbReference>
<keyword evidence="4" id="KW-1185">Reference proteome</keyword>
<keyword evidence="1" id="KW-0378">Hydrolase</keyword>
<dbReference type="Proteomes" id="UP000248840">
    <property type="component" value="Unassembled WGS sequence"/>
</dbReference>